<feature type="region of interest" description="Disordered" evidence="1">
    <location>
        <begin position="363"/>
        <end position="403"/>
    </location>
</feature>
<dbReference type="SUPFAM" id="SSF49879">
    <property type="entry name" value="SMAD/FHA domain"/>
    <property type="match status" value="1"/>
</dbReference>
<evidence type="ECO:0000313" key="5">
    <source>
        <dbReference type="EMBL" id="SFI96223.1"/>
    </source>
</evidence>
<evidence type="ECO:0000313" key="6">
    <source>
        <dbReference type="Proteomes" id="UP000198919"/>
    </source>
</evidence>
<evidence type="ECO:0000259" key="2">
    <source>
        <dbReference type="Pfam" id="PF00498"/>
    </source>
</evidence>
<name>A0A1I3MGZ5_9GAMM</name>
<proteinExistence type="predicted"/>
<feature type="domain" description="Type VI secretion system FHA" evidence="3">
    <location>
        <begin position="428"/>
        <end position="606"/>
    </location>
</feature>
<dbReference type="Pfam" id="PF20232">
    <property type="entry name" value="T6SS_FHA_C"/>
    <property type="match status" value="1"/>
</dbReference>
<feature type="compositionally biased region" description="Polar residues" evidence="1">
    <location>
        <begin position="363"/>
        <end position="374"/>
    </location>
</feature>
<dbReference type="EMBL" id="FORG01000004">
    <property type="protein sequence ID" value="SFI96223.1"/>
    <property type="molecule type" value="Genomic_DNA"/>
</dbReference>
<gene>
    <name evidence="5" type="ORF">SAMN05421680_104280</name>
    <name evidence="4" type="ORF">Xmau_01163</name>
</gene>
<feature type="region of interest" description="Disordered" evidence="1">
    <location>
        <begin position="256"/>
        <end position="341"/>
    </location>
</feature>
<feature type="compositionally biased region" description="Polar residues" evidence="1">
    <location>
        <begin position="319"/>
        <end position="341"/>
    </location>
</feature>
<protein>
    <submittedName>
        <fullName evidence="5">FHA domain protein</fullName>
    </submittedName>
</protein>
<dbReference type="STRING" id="351675.SAMN05421680_104280"/>
<reference evidence="5" key="2">
    <citation type="submission" date="2016-10" db="EMBL/GenBank/DDBJ databases">
        <authorList>
            <person name="de Groot N.N."/>
        </authorList>
    </citation>
    <scope>NUCLEOTIDE SEQUENCE [LARGE SCALE GENOMIC DNA]</scope>
    <source>
        <strain evidence="5">DSM 17908</strain>
    </source>
</reference>
<evidence type="ECO:0000259" key="3">
    <source>
        <dbReference type="Pfam" id="PF20232"/>
    </source>
</evidence>
<dbReference type="Proteomes" id="UP000224607">
    <property type="component" value="Unassembled WGS sequence"/>
</dbReference>
<dbReference type="InterPro" id="IPR008984">
    <property type="entry name" value="SMAD_FHA_dom_sf"/>
</dbReference>
<dbReference type="Gene3D" id="2.60.200.20">
    <property type="match status" value="1"/>
</dbReference>
<dbReference type="Proteomes" id="UP000198919">
    <property type="component" value="Unassembled WGS sequence"/>
</dbReference>
<accession>A0A1I3MGZ5</accession>
<dbReference type="Pfam" id="PF00498">
    <property type="entry name" value="FHA"/>
    <property type="match status" value="1"/>
</dbReference>
<feature type="domain" description="FHA" evidence="2">
    <location>
        <begin position="29"/>
        <end position="97"/>
    </location>
</feature>
<reference evidence="6" key="1">
    <citation type="submission" date="2016-10" db="EMBL/GenBank/DDBJ databases">
        <authorList>
            <person name="Varghese N."/>
            <person name="Submissions S."/>
        </authorList>
    </citation>
    <scope>NUCLEOTIDE SEQUENCE [LARGE SCALE GENOMIC DNA]</scope>
    <source>
        <strain evidence="6">DSM 17908</strain>
    </source>
</reference>
<dbReference type="CDD" id="cd00060">
    <property type="entry name" value="FHA"/>
    <property type="match status" value="1"/>
</dbReference>
<dbReference type="InterPro" id="IPR046883">
    <property type="entry name" value="T6SS_FHA_C"/>
</dbReference>
<evidence type="ECO:0000313" key="7">
    <source>
        <dbReference type="Proteomes" id="UP000224607"/>
    </source>
</evidence>
<keyword evidence="7" id="KW-1185">Reference proteome</keyword>
<evidence type="ECO:0000256" key="1">
    <source>
        <dbReference type="SAM" id="MobiDB-lite"/>
    </source>
</evidence>
<sequence>MIMRFTIVKNSGTDQPAQLSYDFTPPGGTIGRSKDNNWVLPDEELSIARLQAIVSISADGECWISNRGSSSEILLNAMPLRAERQVEIRDGDTLKIGNYQIQVTDIAQNALAPENNVPKNHSETEIPNGVWENLEHMFTTSITSTNQAVSDSSIADQPISDQSINEQTISGQTAIDHTASVQIPHHQTMQELNNNNPLIKEQQSHERNPSDPLAHIESTTDLEALQSRSTDPMSMFNSDATFQQESIFSNNTPTTLVQSDRQLDKQHQQQPENQDVDKKSVDPLALFSDTHTRNTHENNPLSEMLDNAVPLNSPDDTPMTESQSTFEPTPSTSLFDNPVSGSSQTQLFNQDTFIHDTFTQNAFTQDTPSQTSSLPPLFATKEKSTENEPSGASEAGTHLFHENGDNKATIAKPKERLPEADLIAALLEGMGLQNLNKLPIDKQLMYQLGACINQLVQGIMTLNASRNLFKRKLKLNAGTTSTSPDMQNPFELLPSAQSVLSLIVNHIPGFMPLEHATHDILTELQAHQAGILAGVHAAEEEILHLFHPALLEQQAQDEGRLPRLSLSSTHKALMWDYFIKHYQTAINQSELDSVLLGKNFLQTYETEVENYKHGQNKDSK</sequence>
<dbReference type="AlphaFoldDB" id="A0A1I3MGZ5"/>
<dbReference type="EMBL" id="NITY01000002">
    <property type="protein sequence ID" value="PHM45511.1"/>
    <property type="molecule type" value="Genomic_DNA"/>
</dbReference>
<organism evidence="5 6">
    <name type="scientific">Xenorhabdus mauleonii</name>
    <dbReference type="NCBI Taxonomy" id="351675"/>
    <lineage>
        <taxon>Bacteria</taxon>
        <taxon>Pseudomonadati</taxon>
        <taxon>Pseudomonadota</taxon>
        <taxon>Gammaproteobacteria</taxon>
        <taxon>Enterobacterales</taxon>
        <taxon>Morganellaceae</taxon>
        <taxon>Xenorhabdus</taxon>
    </lineage>
</organism>
<reference evidence="4 7" key="3">
    <citation type="journal article" date="2017" name="Nat. Microbiol.">
        <title>Natural product diversity associated with the nematode symbionts Photorhabdus and Xenorhabdus.</title>
        <authorList>
            <person name="Tobias N.J."/>
            <person name="Wolff H."/>
            <person name="Djahanschiri B."/>
            <person name="Grundmann F."/>
            <person name="Kronenwerth M."/>
            <person name="Shi Y.M."/>
            <person name="Simonyi S."/>
            <person name="Grun P."/>
            <person name="Shapiro-Ilan D."/>
            <person name="Pidot S.J."/>
            <person name="Stinear T.P."/>
            <person name="Ebersberger I."/>
            <person name="Bode H.B."/>
        </authorList>
    </citation>
    <scope>NUCLEOTIDE SEQUENCE [LARGE SCALE GENOMIC DNA]</scope>
    <source>
        <strain evidence="4 7">DSM 17908</strain>
    </source>
</reference>
<dbReference type="InterPro" id="IPR000253">
    <property type="entry name" value="FHA_dom"/>
</dbReference>
<evidence type="ECO:0000313" key="4">
    <source>
        <dbReference type="EMBL" id="PHM45511.1"/>
    </source>
</evidence>